<feature type="transmembrane region" description="Helical" evidence="1">
    <location>
        <begin position="57"/>
        <end position="90"/>
    </location>
</feature>
<dbReference type="Pfam" id="PF09922">
    <property type="entry name" value="LiaF-like_C"/>
    <property type="match status" value="1"/>
</dbReference>
<keyword evidence="1" id="KW-0812">Transmembrane</keyword>
<evidence type="ECO:0000313" key="3">
    <source>
        <dbReference type="EMBL" id="MBP2257903.1"/>
    </source>
</evidence>
<keyword evidence="4" id="KW-1185">Reference proteome</keyword>
<organism evidence="3 4">
    <name type="scientific">Virgibacillus alimentarius</name>
    <dbReference type="NCBI Taxonomy" id="698769"/>
    <lineage>
        <taxon>Bacteria</taxon>
        <taxon>Bacillati</taxon>
        <taxon>Bacillota</taxon>
        <taxon>Bacilli</taxon>
        <taxon>Bacillales</taxon>
        <taxon>Bacillaceae</taxon>
        <taxon>Virgibacillus</taxon>
    </lineage>
</organism>
<feature type="domain" description="Cell wall-active antibiotics response LiaF-like C-terminal" evidence="2">
    <location>
        <begin position="128"/>
        <end position="240"/>
    </location>
</feature>
<gene>
    <name evidence="3" type="ORF">J2Z81_001873</name>
</gene>
<evidence type="ECO:0000256" key="1">
    <source>
        <dbReference type="SAM" id="Phobius"/>
    </source>
</evidence>
<dbReference type="NCBIfam" id="NF040535">
    <property type="entry name" value="LiaF_C_term"/>
    <property type="match status" value="1"/>
</dbReference>
<evidence type="ECO:0000259" key="2">
    <source>
        <dbReference type="Pfam" id="PF09922"/>
    </source>
</evidence>
<dbReference type="PIRSF" id="PIRSF031509">
    <property type="entry name" value="Cell_wall_LiaF/YvqF"/>
    <property type="match status" value="1"/>
</dbReference>
<reference evidence="3 4" key="1">
    <citation type="submission" date="2021-03" db="EMBL/GenBank/DDBJ databases">
        <title>Genomic Encyclopedia of Type Strains, Phase IV (KMG-IV): sequencing the most valuable type-strain genomes for metagenomic binning, comparative biology and taxonomic classification.</title>
        <authorList>
            <person name="Goeker M."/>
        </authorList>
    </citation>
    <scope>NUCLEOTIDE SEQUENCE [LARGE SCALE GENOMIC DNA]</scope>
    <source>
        <strain evidence="3 4">DSM 25790</strain>
    </source>
</reference>
<dbReference type="InterPro" id="IPR047793">
    <property type="entry name" value="LiaF_C"/>
</dbReference>
<keyword evidence="1" id="KW-0472">Membrane</keyword>
<dbReference type="EMBL" id="JAGIKX010000016">
    <property type="protein sequence ID" value="MBP2257903.1"/>
    <property type="molecule type" value="Genomic_DNA"/>
</dbReference>
<keyword evidence="1" id="KW-1133">Transmembrane helix</keyword>
<proteinExistence type="predicted"/>
<accession>A0ABS4S8S1</accession>
<dbReference type="InterPro" id="IPR024425">
    <property type="entry name" value="LiaF-like_C"/>
</dbReference>
<dbReference type="InterPro" id="IPR016975">
    <property type="entry name" value="Cell_wall_LiaF"/>
</dbReference>
<comment type="caution">
    <text evidence="3">The sequence shown here is derived from an EMBL/GenBank/DDBJ whole genome shotgun (WGS) entry which is preliminary data.</text>
</comment>
<name>A0ABS4S8S1_9BACI</name>
<dbReference type="RefSeq" id="WP_029268169.1">
    <property type="nucleotide sequence ID" value="NZ_JAGIKX010000016.1"/>
</dbReference>
<protein>
    <submittedName>
        <fullName evidence="3">Lia operon protein LiaF</fullName>
    </submittedName>
</protein>
<feature type="transmembrane region" description="Helical" evidence="1">
    <location>
        <begin position="12"/>
        <end position="45"/>
    </location>
</feature>
<dbReference type="Proteomes" id="UP001519294">
    <property type="component" value="Unassembled WGS sequence"/>
</dbReference>
<evidence type="ECO:0000313" key="4">
    <source>
        <dbReference type="Proteomes" id="UP001519294"/>
    </source>
</evidence>
<sequence length="243" mass="27883">MFKRLTTDTLNWIIIIGMILFVIEVSFFHGGFIFSTLFSGALVYIGWKKFTQLWGKICFWIGTITLIFSVLNIIAIRFLIVVGLIILIIHYAKSKNEPERIEPIIELDETKENIREIKITPVLDAGLFGDKETSEKAFAWRDINIHGFFGDRVIDLSSTVLPDDTSVISIRHMIGNIVIYVPYEVEICIHHSSIFGRVTILGNYHGKLMNQTISYQTENYVHTDRRVKIMTSLLSGDIEVKRI</sequence>